<feature type="compositionally biased region" description="Basic and acidic residues" evidence="1">
    <location>
        <begin position="47"/>
        <end position="58"/>
    </location>
</feature>
<evidence type="ECO:0000313" key="4">
    <source>
        <dbReference type="Proteomes" id="UP000807159"/>
    </source>
</evidence>
<keyword evidence="2" id="KW-0472">Membrane</keyword>
<sequence>MNNGVEKASVSNMEEDKASPPNKGKRIDVGSASEVDKDINNPSTSNMERDDTLNASIKGKDIESTSSIEYVNRDIMEQLQTKMDSLTSQQDRAVCCIYRVLNSLRNIKPKSYTPRLISIGPLHRSNTRLKAMEKQKVRYFTEFTKRHKMDKEKISDLVSSIQKKEMAIRASYSENLTRIRRSDFIQMILLDAVFVIEFMKDSNHQTLSNKFEPWMIFDIEEDLMLLENQLPFFIIQEIYDQVNPASQDGTATPFLDLATLHFRKYTFSQGVQTSSSVKGSRHFTDLLRNLMLNGAFQRSYKIYPMKLKYSAVMLREAGVKFQVTEDKCPVNIEFEEGVLKIPQLEVDHSFERLVRNIMALEQCCYPSEAYVCSYIKFMDNLINSAEDVGLLVRKGIILNRLGDDAAVSNIINHFCENIGDSYTCFGDISEKINGHSESRFNRMKATLKLVYFPNIWRGTATVAAAILLILTFIQTIASVKSAF</sequence>
<keyword evidence="2" id="KW-1133">Transmembrane helix</keyword>
<keyword evidence="2" id="KW-0812">Transmembrane</keyword>
<dbReference type="PANTHER" id="PTHR31170">
    <property type="entry name" value="BNAC04G53230D PROTEIN"/>
    <property type="match status" value="1"/>
</dbReference>
<dbReference type="AlphaFoldDB" id="A0A8T2WW13"/>
<evidence type="ECO:0000256" key="2">
    <source>
        <dbReference type="SAM" id="Phobius"/>
    </source>
</evidence>
<protein>
    <submittedName>
        <fullName evidence="3">Uncharacterized protein</fullName>
    </submittedName>
</protein>
<dbReference type="InterPro" id="IPR004158">
    <property type="entry name" value="DUF247_pln"/>
</dbReference>
<organism evidence="3 4">
    <name type="scientific">Populus deltoides</name>
    <name type="common">Eastern poplar</name>
    <name type="synonym">Eastern cottonwood</name>
    <dbReference type="NCBI Taxonomy" id="3696"/>
    <lineage>
        <taxon>Eukaryota</taxon>
        <taxon>Viridiplantae</taxon>
        <taxon>Streptophyta</taxon>
        <taxon>Embryophyta</taxon>
        <taxon>Tracheophyta</taxon>
        <taxon>Spermatophyta</taxon>
        <taxon>Magnoliopsida</taxon>
        <taxon>eudicotyledons</taxon>
        <taxon>Gunneridae</taxon>
        <taxon>Pentapetalae</taxon>
        <taxon>rosids</taxon>
        <taxon>fabids</taxon>
        <taxon>Malpighiales</taxon>
        <taxon>Salicaceae</taxon>
        <taxon>Saliceae</taxon>
        <taxon>Populus</taxon>
    </lineage>
</organism>
<evidence type="ECO:0000256" key="1">
    <source>
        <dbReference type="SAM" id="MobiDB-lite"/>
    </source>
</evidence>
<proteinExistence type="predicted"/>
<name>A0A8T2WW13_POPDE</name>
<accession>A0A8T2WW13</accession>
<dbReference type="EMBL" id="JACEGQ020000017">
    <property type="protein sequence ID" value="KAH8484333.1"/>
    <property type="molecule type" value="Genomic_DNA"/>
</dbReference>
<reference evidence="3" key="1">
    <citation type="journal article" date="2021" name="J. Hered.">
        <title>Genome Assembly of Salicaceae Populus deltoides (Eastern Cottonwood) I-69 Based on Nanopore Sequencing and Hi-C Technologies.</title>
        <authorList>
            <person name="Bai S."/>
            <person name="Wu H."/>
            <person name="Zhang J."/>
            <person name="Pan Z."/>
            <person name="Zhao W."/>
            <person name="Li Z."/>
            <person name="Tong C."/>
        </authorList>
    </citation>
    <scope>NUCLEOTIDE SEQUENCE</scope>
    <source>
        <tissue evidence="3">Leaf</tissue>
    </source>
</reference>
<evidence type="ECO:0000313" key="3">
    <source>
        <dbReference type="EMBL" id="KAH8484333.1"/>
    </source>
</evidence>
<feature type="transmembrane region" description="Helical" evidence="2">
    <location>
        <begin position="455"/>
        <end position="477"/>
    </location>
</feature>
<dbReference type="Pfam" id="PF03140">
    <property type="entry name" value="DUF247"/>
    <property type="match status" value="1"/>
</dbReference>
<comment type="caution">
    <text evidence="3">The sequence shown here is derived from an EMBL/GenBank/DDBJ whole genome shotgun (WGS) entry which is preliminary data.</text>
</comment>
<gene>
    <name evidence="3" type="ORF">H0E87_028688</name>
</gene>
<dbReference type="PANTHER" id="PTHR31170:SF24">
    <property type="match status" value="1"/>
</dbReference>
<keyword evidence="4" id="KW-1185">Reference proteome</keyword>
<dbReference type="Proteomes" id="UP000807159">
    <property type="component" value="Chromosome 17"/>
</dbReference>
<feature type="region of interest" description="Disordered" evidence="1">
    <location>
        <begin position="1"/>
        <end position="58"/>
    </location>
</feature>